<organism evidence="4 5">
    <name type="scientific">Microbulbifer taiwanensis</name>
    <dbReference type="NCBI Taxonomy" id="986746"/>
    <lineage>
        <taxon>Bacteria</taxon>
        <taxon>Pseudomonadati</taxon>
        <taxon>Pseudomonadota</taxon>
        <taxon>Gammaproteobacteria</taxon>
        <taxon>Cellvibrionales</taxon>
        <taxon>Microbulbiferaceae</taxon>
        <taxon>Microbulbifer</taxon>
    </lineage>
</organism>
<evidence type="ECO:0000256" key="2">
    <source>
        <dbReference type="SAM" id="MobiDB-lite"/>
    </source>
</evidence>
<gene>
    <name evidence="4" type="ORF">ACFQBM_15850</name>
</gene>
<feature type="region of interest" description="Disordered" evidence="2">
    <location>
        <begin position="1"/>
        <end position="31"/>
    </location>
</feature>
<feature type="domain" description="UspA" evidence="3">
    <location>
        <begin position="245"/>
        <end position="315"/>
    </location>
</feature>
<dbReference type="PANTHER" id="PTHR46268:SF6">
    <property type="entry name" value="UNIVERSAL STRESS PROTEIN UP12"/>
    <property type="match status" value="1"/>
</dbReference>
<name>A0ABW1YQ61_9GAMM</name>
<dbReference type="PRINTS" id="PR01438">
    <property type="entry name" value="UNVRSLSTRESS"/>
</dbReference>
<comment type="caution">
    <text evidence="4">The sequence shown here is derived from an EMBL/GenBank/DDBJ whole genome shotgun (WGS) entry which is preliminary data.</text>
</comment>
<comment type="similarity">
    <text evidence="1">Belongs to the universal stress protein A family.</text>
</comment>
<dbReference type="EMBL" id="JBHSVR010000001">
    <property type="protein sequence ID" value="MFC6634761.1"/>
    <property type="molecule type" value="Genomic_DNA"/>
</dbReference>
<dbReference type="InterPro" id="IPR006016">
    <property type="entry name" value="UspA"/>
</dbReference>
<proteinExistence type="inferred from homology"/>
<evidence type="ECO:0000259" key="3">
    <source>
        <dbReference type="Pfam" id="PF00582"/>
    </source>
</evidence>
<protein>
    <submittedName>
        <fullName evidence="4">Universal stress protein</fullName>
    </submittedName>
</protein>
<dbReference type="Gene3D" id="3.40.50.12370">
    <property type="match status" value="1"/>
</dbReference>
<dbReference type="RefSeq" id="WP_193191585.1">
    <property type="nucleotide sequence ID" value="NZ_JACZFR010000021.1"/>
</dbReference>
<dbReference type="SUPFAM" id="SSF52402">
    <property type="entry name" value="Adenine nucleotide alpha hydrolases-like"/>
    <property type="match status" value="2"/>
</dbReference>
<evidence type="ECO:0000313" key="4">
    <source>
        <dbReference type="EMBL" id="MFC6634761.1"/>
    </source>
</evidence>
<dbReference type="CDD" id="cd00293">
    <property type="entry name" value="USP-like"/>
    <property type="match status" value="2"/>
</dbReference>
<sequence>MTVKQNDNNNKEVNGHSPERNGQGPGQEGNRDHAATVLSCIDGSHFTSAVCDYAAWIAVNTGAPLKLLHNIERGNVPAVADLTGSIGLGSQEELLEELTALEQQRSRLMVQQGKLMLQAARERAEQAGVQQVITCQRHDSLSESLIELEDSIRVLVLGIRGEEHGGSEQGLGTHLETVVRSLHKPILVVNREFQPPRRIMLAYDGSDAARKALALVAGSPLFRELSCHLVYVGSADTAEGLLAEASAVLDEAGLAVTANRLEGRTVEALTAYQAQHDIDLTVMGAFSHNRLRDLLMGSITAKMLLSTQQPLLLLR</sequence>
<feature type="compositionally biased region" description="Basic and acidic residues" evidence="2">
    <location>
        <begin position="9"/>
        <end position="19"/>
    </location>
</feature>
<keyword evidence="5" id="KW-1185">Reference proteome</keyword>
<dbReference type="InterPro" id="IPR006015">
    <property type="entry name" value="Universal_stress_UspA"/>
</dbReference>
<dbReference type="PANTHER" id="PTHR46268">
    <property type="entry name" value="STRESS RESPONSE PROTEIN NHAX"/>
    <property type="match status" value="1"/>
</dbReference>
<reference evidence="5" key="1">
    <citation type="journal article" date="2019" name="Int. J. Syst. Evol. Microbiol.">
        <title>The Global Catalogue of Microorganisms (GCM) 10K type strain sequencing project: providing services to taxonomists for standard genome sequencing and annotation.</title>
        <authorList>
            <consortium name="The Broad Institute Genomics Platform"/>
            <consortium name="The Broad Institute Genome Sequencing Center for Infectious Disease"/>
            <person name="Wu L."/>
            <person name="Ma J."/>
        </authorList>
    </citation>
    <scope>NUCLEOTIDE SEQUENCE [LARGE SCALE GENOMIC DNA]</scope>
    <source>
        <strain evidence="5">CGMCC 1.13718</strain>
    </source>
</reference>
<evidence type="ECO:0000256" key="1">
    <source>
        <dbReference type="ARBA" id="ARBA00008791"/>
    </source>
</evidence>
<dbReference type="Proteomes" id="UP001596425">
    <property type="component" value="Unassembled WGS sequence"/>
</dbReference>
<accession>A0ABW1YQ61</accession>
<evidence type="ECO:0000313" key="5">
    <source>
        <dbReference type="Proteomes" id="UP001596425"/>
    </source>
</evidence>
<feature type="domain" description="UspA" evidence="3">
    <location>
        <begin position="36"/>
        <end position="189"/>
    </location>
</feature>
<dbReference type="Pfam" id="PF00582">
    <property type="entry name" value="Usp"/>
    <property type="match status" value="2"/>
</dbReference>